<dbReference type="GO" id="GO:0005829">
    <property type="term" value="C:cytosol"/>
    <property type="evidence" value="ECO:0007669"/>
    <property type="project" value="TreeGrafter"/>
</dbReference>
<dbReference type="PANTHER" id="PTHR36928:SF1">
    <property type="entry name" value="PHOSPHATASE YCDX-RELATED"/>
    <property type="match status" value="1"/>
</dbReference>
<dbReference type="GO" id="GO:0008270">
    <property type="term" value="F:zinc ion binding"/>
    <property type="evidence" value="ECO:0007669"/>
    <property type="project" value="TreeGrafter"/>
</dbReference>
<dbReference type="AlphaFoldDB" id="A0A7T7XRC0"/>
<organism evidence="2 3">
    <name type="scientific">Breznakiella homolactica</name>
    <dbReference type="NCBI Taxonomy" id="2798577"/>
    <lineage>
        <taxon>Bacteria</taxon>
        <taxon>Pseudomonadati</taxon>
        <taxon>Spirochaetota</taxon>
        <taxon>Spirochaetia</taxon>
        <taxon>Spirochaetales</taxon>
        <taxon>Breznakiellaceae</taxon>
        <taxon>Breznakiella</taxon>
    </lineage>
</organism>
<evidence type="ECO:0000313" key="2">
    <source>
        <dbReference type="EMBL" id="QQO11070.1"/>
    </source>
</evidence>
<evidence type="ECO:0000259" key="1">
    <source>
        <dbReference type="SMART" id="SM00481"/>
    </source>
</evidence>
<protein>
    <submittedName>
        <fullName evidence="2">Phosphatase</fullName>
    </submittedName>
</protein>
<dbReference type="SMART" id="SM00481">
    <property type="entry name" value="POLIIIAc"/>
    <property type="match status" value="1"/>
</dbReference>
<reference evidence="2" key="1">
    <citation type="submission" date="2021-01" db="EMBL/GenBank/DDBJ databases">
        <title>Description of Breznakiella homolactica.</title>
        <authorList>
            <person name="Song Y."/>
            <person name="Brune A."/>
        </authorList>
    </citation>
    <scope>NUCLEOTIDE SEQUENCE</scope>
    <source>
        <strain evidence="2">RmG30</strain>
    </source>
</reference>
<keyword evidence="3" id="KW-1185">Reference proteome</keyword>
<evidence type="ECO:0000313" key="3">
    <source>
        <dbReference type="Proteomes" id="UP000595917"/>
    </source>
</evidence>
<dbReference type="InterPro" id="IPR016195">
    <property type="entry name" value="Pol/histidinol_Pase-like"/>
</dbReference>
<accession>A0A7T7XRC0</accession>
<dbReference type="GO" id="GO:0042578">
    <property type="term" value="F:phosphoric ester hydrolase activity"/>
    <property type="evidence" value="ECO:0007669"/>
    <property type="project" value="TreeGrafter"/>
</dbReference>
<gene>
    <name evidence="2" type="ORF">JFL75_09180</name>
</gene>
<sequence>MNIRIDTHTHSISSGHAYSTVDDLARGARKRGLAGFVLTDHGPSLPGGTHAYHFGNLRILPEKINGVLFFKGIEANIMDLEGAIDLGQKYIMELDFVMAGFHEICFAPRSREENTRAMAAALANPFVDAISHPGNRIYPIDIEAVVQAAADHGKALEINNATFRVRPGSEENCRAIARLCAEKGVYLCCGSDAHYWEDVGNFTKAKLLLKEAGASPDRLINSSVESFRDFIAQRRTAKEQYIKDNP</sequence>
<dbReference type="GO" id="GO:0071978">
    <property type="term" value="P:bacterial-type flagellum-dependent swarming motility"/>
    <property type="evidence" value="ECO:0007669"/>
    <property type="project" value="TreeGrafter"/>
</dbReference>
<dbReference type="PANTHER" id="PTHR36928">
    <property type="entry name" value="PHOSPHATASE YCDX-RELATED"/>
    <property type="match status" value="1"/>
</dbReference>
<dbReference type="Proteomes" id="UP000595917">
    <property type="component" value="Chromosome"/>
</dbReference>
<dbReference type="NCBIfam" id="NF006702">
    <property type="entry name" value="PRK09248.1"/>
    <property type="match status" value="1"/>
</dbReference>
<dbReference type="CDD" id="cd07437">
    <property type="entry name" value="PHP_HisPPase_Ycdx_like"/>
    <property type="match status" value="1"/>
</dbReference>
<dbReference type="EMBL" id="CP067089">
    <property type="protein sequence ID" value="QQO11070.1"/>
    <property type="molecule type" value="Genomic_DNA"/>
</dbReference>
<dbReference type="RefSeq" id="WP_215628379.1">
    <property type="nucleotide sequence ID" value="NZ_CP067089.2"/>
</dbReference>
<dbReference type="InterPro" id="IPR003141">
    <property type="entry name" value="Pol/His_phosphatase_N"/>
</dbReference>
<proteinExistence type="predicted"/>
<dbReference type="KEGG" id="bhc:JFL75_09180"/>
<name>A0A7T7XRC0_9SPIR</name>
<dbReference type="InterPro" id="IPR050243">
    <property type="entry name" value="PHP_phosphatase"/>
</dbReference>
<feature type="domain" description="Polymerase/histidinol phosphatase N-terminal" evidence="1">
    <location>
        <begin position="5"/>
        <end position="79"/>
    </location>
</feature>
<dbReference type="Gene3D" id="3.20.20.140">
    <property type="entry name" value="Metal-dependent hydrolases"/>
    <property type="match status" value="1"/>
</dbReference>
<dbReference type="SUPFAM" id="SSF89550">
    <property type="entry name" value="PHP domain-like"/>
    <property type="match status" value="1"/>
</dbReference>